<comment type="cofactor">
    <cofactor evidence="10">
        <name>Zn(2+)</name>
        <dbReference type="ChEBI" id="CHEBI:29105"/>
    </cofactor>
    <text evidence="10">Binds 1 zinc ion per subunit.</text>
</comment>
<evidence type="ECO:0000256" key="9">
    <source>
        <dbReference type="ARBA" id="ARBA00023134"/>
    </source>
</evidence>
<evidence type="ECO:0000313" key="14">
    <source>
        <dbReference type="Proteomes" id="UP000824128"/>
    </source>
</evidence>
<dbReference type="Gene3D" id="3.40.50.300">
    <property type="entry name" value="P-loop containing nucleotide triphosphate hydrolases"/>
    <property type="match status" value="1"/>
</dbReference>
<evidence type="ECO:0000256" key="5">
    <source>
        <dbReference type="ARBA" id="ARBA00022741"/>
    </source>
</evidence>
<comment type="caution">
    <text evidence="13">The sequence shown here is derived from an EMBL/GenBank/DDBJ whole genome shotgun (WGS) entry which is preliminary data.</text>
</comment>
<keyword evidence="8 10" id="KW-0694">RNA-binding</keyword>
<feature type="binding site" evidence="10">
    <location>
        <begin position="161"/>
        <end position="169"/>
    </location>
    <ligand>
        <name>GTP</name>
        <dbReference type="ChEBI" id="CHEBI:37565"/>
    </ligand>
</feature>
<reference evidence="13" key="2">
    <citation type="journal article" date="2021" name="PeerJ">
        <title>Extensive microbial diversity within the chicken gut microbiome revealed by metagenomics and culture.</title>
        <authorList>
            <person name="Gilroy R."/>
            <person name="Ravi A."/>
            <person name="Getino M."/>
            <person name="Pursley I."/>
            <person name="Horton D.L."/>
            <person name="Alikhan N.F."/>
            <person name="Baker D."/>
            <person name="Gharbi K."/>
            <person name="Hall N."/>
            <person name="Watson M."/>
            <person name="Adriaenssens E.M."/>
            <person name="Foster-Nyarko E."/>
            <person name="Jarju S."/>
            <person name="Secka A."/>
            <person name="Antonio M."/>
            <person name="Oren A."/>
            <person name="Chaudhuri R.R."/>
            <person name="La Ragione R."/>
            <person name="Hildebrand F."/>
            <person name="Pallen M.J."/>
        </authorList>
    </citation>
    <scope>NUCLEOTIDE SEQUENCE</scope>
    <source>
        <strain evidence="13">ChiGjej2B2-16831</strain>
    </source>
</reference>
<feature type="domain" description="CP-type G" evidence="12">
    <location>
        <begin position="63"/>
        <end position="218"/>
    </location>
</feature>
<comment type="subcellular location">
    <subcellularLocation>
        <location evidence="10">Cytoplasm</location>
    </subcellularLocation>
</comment>
<keyword evidence="7 10" id="KW-0862">Zinc</keyword>
<dbReference type="GO" id="GO:0046872">
    <property type="term" value="F:metal ion binding"/>
    <property type="evidence" value="ECO:0007669"/>
    <property type="project" value="UniProtKB-KW"/>
</dbReference>
<dbReference type="InterPro" id="IPR031944">
    <property type="entry name" value="RsgA_N"/>
</dbReference>
<feature type="binding site" evidence="10">
    <location>
        <position position="255"/>
    </location>
    <ligand>
        <name>Zn(2+)</name>
        <dbReference type="ChEBI" id="CHEBI:29105"/>
    </ligand>
</feature>
<dbReference type="GO" id="GO:0003924">
    <property type="term" value="F:GTPase activity"/>
    <property type="evidence" value="ECO:0007669"/>
    <property type="project" value="UniProtKB-UniRule"/>
</dbReference>
<dbReference type="GO" id="GO:0019843">
    <property type="term" value="F:rRNA binding"/>
    <property type="evidence" value="ECO:0007669"/>
    <property type="project" value="UniProtKB-KW"/>
</dbReference>
<dbReference type="PROSITE" id="PS50936">
    <property type="entry name" value="ENGC_GTPASE"/>
    <property type="match status" value="1"/>
</dbReference>
<evidence type="ECO:0000256" key="4">
    <source>
        <dbReference type="ARBA" id="ARBA00022730"/>
    </source>
</evidence>
<feature type="binding site" evidence="10">
    <location>
        <position position="247"/>
    </location>
    <ligand>
        <name>Zn(2+)</name>
        <dbReference type="ChEBI" id="CHEBI:29105"/>
    </ligand>
</feature>
<dbReference type="EMBL" id="DVNZ01000104">
    <property type="protein sequence ID" value="HIU94161.1"/>
    <property type="molecule type" value="Genomic_DNA"/>
</dbReference>
<organism evidence="13 14">
    <name type="scientific">Candidatus Aphodomorpha intestinavium</name>
    <dbReference type="NCBI Taxonomy" id="2840672"/>
    <lineage>
        <taxon>Bacteria</taxon>
        <taxon>Bacillati</taxon>
        <taxon>Bacillota</taxon>
        <taxon>Clostridia</taxon>
        <taxon>Eubacteriales</taxon>
        <taxon>Candidatus Aphodomorpha</taxon>
    </lineage>
</organism>
<keyword evidence="5 10" id="KW-0547">Nucleotide-binding</keyword>
<dbReference type="Gene3D" id="1.10.40.50">
    <property type="entry name" value="Probable gtpase engc, domain 3"/>
    <property type="match status" value="1"/>
</dbReference>
<evidence type="ECO:0000313" key="13">
    <source>
        <dbReference type="EMBL" id="HIU94161.1"/>
    </source>
</evidence>
<sequence>MDGRIIRGVGGFYYVQTREAGVLECRARGRFRRGIGAPLVGDLVRVQPQREGYALIDEILPRKNALVRPQAANIDRLVLVLAASAPQPDWLLADKLLIEAALLHIAPLLLLNKCDRADEGIRAAFLADYAAFETLCVSTRTGLGLDALRERLSTGVSCFAGQSAVGKSSLINALIPGLALETGGLSRRTDRGRHTTRHAELLPFLDGAVLDTPGFSLFEPGALEQAALDACYPEFAGLPERCRFAGCLHVAEPDCAVKDMVAAGGMSAARYARYVQLAREFEQRRKHRYD</sequence>
<dbReference type="InterPro" id="IPR030378">
    <property type="entry name" value="G_CP_dom"/>
</dbReference>
<feature type="binding site" evidence="10">
    <location>
        <position position="249"/>
    </location>
    <ligand>
        <name>Zn(2+)</name>
        <dbReference type="ChEBI" id="CHEBI:29105"/>
    </ligand>
</feature>
<dbReference type="Pfam" id="PF16745">
    <property type="entry name" value="RsgA_N"/>
    <property type="match status" value="1"/>
</dbReference>
<dbReference type="CDD" id="cd01854">
    <property type="entry name" value="YjeQ_EngC"/>
    <property type="match status" value="1"/>
</dbReference>
<feature type="binding site" evidence="10">
    <location>
        <position position="242"/>
    </location>
    <ligand>
        <name>Zn(2+)</name>
        <dbReference type="ChEBI" id="CHEBI:29105"/>
    </ligand>
</feature>
<comment type="function">
    <text evidence="10">One of several proteins that assist in the late maturation steps of the functional core of the 30S ribosomal subunit. Helps release RbfA from mature subunits. May play a role in the assembly of ribosomal proteins into the subunit. Circularly permuted GTPase that catalyzes slow GTP hydrolysis, GTPase activity is stimulated by the 30S ribosomal subunit.</text>
</comment>
<dbReference type="NCBIfam" id="TIGR00157">
    <property type="entry name" value="ribosome small subunit-dependent GTPase A"/>
    <property type="match status" value="1"/>
</dbReference>
<comment type="subunit">
    <text evidence="10">Monomer. Associates with 30S ribosomal subunit, binds 16S rRNA.</text>
</comment>
<dbReference type="CDD" id="cd04466">
    <property type="entry name" value="S1_YloQ_GTPase"/>
    <property type="match status" value="1"/>
</dbReference>
<evidence type="ECO:0000256" key="8">
    <source>
        <dbReference type="ARBA" id="ARBA00022884"/>
    </source>
</evidence>
<evidence type="ECO:0000256" key="1">
    <source>
        <dbReference type="ARBA" id="ARBA00022490"/>
    </source>
</evidence>
<feature type="domain" description="EngC GTPase" evidence="11">
    <location>
        <begin position="72"/>
        <end position="216"/>
    </location>
</feature>
<feature type="binding site" evidence="10">
    <location>
        <begin position="112"/>
        <end position="115"/>
    </location>
    <ligand>
        <name>GTP</name>
        <dbReference type="ChEBI" id="CHEBI:37565"/>
    </ligand>
</feature>
<name>A0A9D1N3B5_9FIRM</name>
<keyword evidence="6 10" id="KW-0378">Hydrolase</keyword>
<evidence type="ECO:0000256" key="6">
    <source>
        <dbReference type="ARBA" id="ARBA00022801"/>
    </source>
</evidence>
<dbReference type="GO" id="GO:0005525">
    <property type="term" value="F:GTP binding"/>
    <property type="evidence" value="ECO:0007669"/>
    <property type="project" value="UniProtKB-UniRule"/>
</dbReference>
<gene>
    <name evidence="10 13" type="primary">rsgA</name>
    <name evidence="13" type="ORF">IAD24_03290</name>
</gene>
<keyword evidence="2 10" id="KW-0690">Ribosome biogenesis</keyword>
<dbReference type="InterPro" id="IPR027417">
    <property type="entry name" value="P-loop_NTPase"/>
</dbReference>
<dbReference type="InterPro" id="IPR012340">
    <property type="entry name" value="NA-bd_OB-fold"/>
</dbReference>
<dbReference type="HAMAP" id="MF_01820">
    <property type="entry name" value="GTPase_RsgA"/>
    <property type="match status" value="1"/>
</dbReference>
<dbReference type="Proteomes" id="UP000824128">
    <property type="component" value="Unassembled WGS sequence"/>
</dbReference>
<keyword evidence="4 10" id="KW-0699">rRNA-binding</keyword>
<dbReference type="SUPFAM" id="SSF50249">
    <property type="entry name" value="Nucleic acid-binding proteins"/>
    <property type="match status" value="1"/>
</dbReference>
<protein>
    <recommendedName>
        <fullName evidence="10">Small ribosomal subunit biogenesis GTPase RsgA</fullName>
        <ecNumber evidence="10">3.6.1.-</ecNumber>
    </recommendedName>
</protein>
<dbReference type="GO" id="GO:0042274">
    <property type="term" value="P:ribosomal small subunit biogenesis"/>
    <property type="evidence" value="ECO:0007669"/>
    <property type="project" value="UniProtKB-UniRule"/>
</dbReference>
<dbReference type="PANTHER" id="PTHR32120">
    <property type="entry name" value="SMALL RIBOSOMAL SUBUNIT BIOGENESIS GTPASE RSGA"/>
    <property type="match status" value="1"/>
</dbReference>
<keyword evidence="1 10" id="KW-0963">Cytoplasm</keyword>
<dbReference type="PANTHER" id="PTHR32120:SF11">
    <property type="entry name" value="SMALL RIBOSOMAL SUBUNIT BIOGENESIS GTPASE RSGA 1, MITOCHONDRIAL-RELATED"/>
    <property type="match status" value="1"/>
</dbReference>
<evidence type="ECO:0000256" key="3">
    <source>
        <dbReference type="ARBA" id="ARBA00022723"/>
    </source>
</evidence>
<keyword evidence="3 10" id="KW-0479">Metal-binding</keyword>
<keyword evidence="9 10" id="KW-0342">GTP-binding</keyword>
<dbReference type="Gene3D" id="2.40.50.140">
    <property type="entry name" value="Nucleic acid-binding proteins"/>
    <property type="match status" value="1"/>
</dbReference>
<dbReference type="EC" id="3.6.1.-" evidence="10"/>
<dbReference type="AlphaFoldDB" id="A0A9D1N3B5"/>
<dbReference type="GO" id="GO:0005737">
    <property type="term" value="C:cytoplasm"/>
    <property type="evidence" value="ECO:0007669"/>
    <property type="project" value="UniProtKB-SubCell"/>
</dbReference>
<evidence type="ECO:0000256" key="10">
    <source>
        <dbReference type="HAMAP-Rule" id="MF_01820"/>
    </source>
</evidence>
<dbReference type="InterPro" id="IPR004881">
    <property type="entry name" value="Ribosome_biogen_GTPase_RsgA"/>
</dbReference>
<evidence type="ECO:0000256" key="2">
    <source>
        <dbReference type="ARBA" id="ARBA00022517"/>
    </source>
</evidence>
<comment type="similarity">
    <text evidence="10">Belongs to the TRAFAC class YlqF/YawG GTPase family. RsgA subfamily.</text>
</comment>
<reference evidence="13" key="1">
    <citation type="submission" date="2020-10" db="EMBL/GenBank/DDBJ databases">
        <authorList>
            <person name="Gilroy R."/>
        </authorList>
    </citation>
    <scope>NUCLEOTIDE SEQUENCE</scope>
    <source>
        <strain evidence="13">ChiGjej2B2-16831</strain>
    </source>
</reference>
<evidence type="ECO:0000256" key="7">
    <source>
        <dbReference type="ARBA" id="ARBA00022833"/>
    </source>
</evidence>
<dbReference type="SUPFAM" id="SSF52540">
    <property type="entry name" value="P-loop containing nucleoside triphosphate hydrolases"/>
    <property type="match status" value="1"/>
</dbReference>
<dbReference type="PROSITE" id="PS51721">
    <property type="entry name" value="G_CP"/>
    <property type="match status" value="1"/>
</dbReference>
<dbReference type="InterPro" id="IPR010914">
    <property type="entry name" value="RsgA_GTPase_dom"/>
</dbReference>
<evidence type="ECO:0000259" key="12">
    <source>
        <dbReference type="PROSITE" id="PS51721"/>
    </source>
</evidence>
<proteinExistence type="inferred from homology"/>
<accession>A0A9D1N3B5</accession>
<evidence type="ECO:0000259" key="11">
    <source>
        <dbReference type="PROSITE" id="PS50936"/>
    </source>
</evidence>
<dbReference type="Pfam" id="PF03193">
    <property type="entry name" value="RsgA_GTPase"/>
    <property type="match status" value="1"/>
</dbReference>